<dbReference type="Pfam" id="PF12833">
    <property type="entry name" value="HTH_18"/>
    <property type="match status" value="1"/>
</dbReference>
<dbReference type="Pfam" id="PF00072">
    <property type="entry name" value="Response_reg"/>
    <property type="match status" value="1"/>
</dbReference>
<dbReference type="InterPro" id="IPR018062">
    <property type="entry name" value="HTH_AraC-typ_CS"/>
</dbReference>
<dbReference type="CDD" id="cd00082">
    <property type="entry name" value="HisKA"/>
    <property type="match status" value="1"/>
</dbReference>
<dbReference type="InterPro" id="IPR015943">
    <property type="entry name" value="WD40/YVTN_repeat-like_dom_sf"/>
</dbReference>
<feature type="domain" description="HTH araC/xylS-type" evidence="8">
    <location>
        <begin position="1260"/>
        <end position="1360"/>
    </location>
</feature>
<dbReference type="InterPro" id="IPR004358">
    <property type="entry name" value="Sig_transdc_His_kin-like_C"/>
</dbReference>
<dbReference type="SUPFAM" id="SSF46689">
    <property type="entry name" value="Homeodomain-like"/>
    <property type="match status" value="1"/>
</dbReference>
<dbReference type="Proteomes" id="UP000644010">
    <property type="component" value="Unassembled WGS sequence"/>
</dbReference>
<dbReference type="SMART" id="SM00388">
    <property type="entry name" value="HisKA"/>
    <property type="match status" value="1"/>
</dbReference>
<comment type="caution">
    <text evidence="11">The sequence shown here is derived from an EMBL/GenBank/DDBJ whole genome shotgun (WGS) entry which is preliminary data.</text>
</comment>
<evidence type="ECO:0000313" key="11">
    <source>
        <dbReference type="EMBL" id="MBC5642922.1"/>
    </source>
</evidence>
<dbReference type="PROSITE" id="PS50110">
    <property type="entry name" value="RESPONSE_REGULATORY"/>
    <property type="match status" value="1"/>
</dbReference>
<keyword evidence="3 7" id="KW-0597">Phosphoprotein</keyword>
<dbReference type="PANTHER" id="PTHR43547:SF2">
    <property type="entry name" value="HYBRID SIGNAL TRANSDUCTION HISTIDINE KINASE C"/>
    <property type="match status" value="1"/>
</dbReference>
<dbReference type="InterPro" id="IPR001789">
    <property type="entry name" value="Sig_transdc_resp-reg_receiver"/>
</dbReference>
<dbReference type="Pfam" id="PF02518">
    <property type="entry name" value="HATPase_c"/>
    <property type="match status" value="1"/>
</dbReference>
<gene>
    <name evidence="11" type="ORF">H8S77_08480</name>
</gene>
<dbReference type="PROSITE" id="PS50109">
    <property type="entry name" value="HIS_KIN"/>
    <property type="match status" value="1"/>
</dbReference>
<dbReference type="Gene3D" id="2.60.40.10">
    <property type="entry name" value="Immunoglobulins"/>
    <property type="match status" value="1"/>
</dbReference>
<organism evidence="11 12">
    <name type="scientific">Parabacteroides segnis</name>
    <dbReference type="NCBI Taxonomy" id="2763058"/>
    <lineage>
        <taxon>Bacteria</taxon>
        <taxon>Pseudomonadati</taxon>
        <taxon>Bacteroidota</taxon>
        <taxon>Bacteroidia</taxon>
        <taxon>Bacteroidales</taxon>
        <taxon>Tannerellaceae</taxon>
        <taxon>Parabacteroides</taxon>
    </lineage>
</organism>
<dbReference type="SUPFAM" id="SSF47384">
    <property type="entry name" value="Homodimeric domain of signal transducing histidine kinase"/>
    <property type="match status" value="1"/>
</dbReference>
<keyword evidence="6" id="KW-0804">Transcription</keyword>
<dbReference type="SUPFAM" id="SSF55874">
    <property type="entry name" value="ATPase domain of HSP90 chaperone/DNA topoisomerase II/histidine kinase"/>
    <property type="match status" value="1"/>
</dbReference>
<dbReference type="CDD" id="cd17574">
    <property type="entry name" value="REC_OmpR"/>
    <property type="match status" value="1"/>
</dbReference>
<comment type="catalytic activity">
    <reaction evidence="1">
        <text>ATP + protein L-histidine = ADP + protein N-phospho-L-histidine.</text>
        <dbReference type="EC" id="2.7.13.3"/>
    </reaction>
</comment>
<evidence type="ECO:0000256" key="5">
    <source>
        <dbReference type="ARBA" id="ARBA00023125"/>
    </source>
</evidence>
<dbReference type="Pfam" id="PF07494">
    <property type="entry name" value="Reg_prop"/>
    <property type="match status" value="7"/>
</dbReference>
<evidence type="ECO:0000256" key="1">
    <source>
        <dbReference type="ARBA" id="ARBA00000085"/>
    </source>
</evidence>
<keyword evidence="4" id="KW-0805">Transcription regulation</keyword>
<dbReference type="InterPro" id="IPR036097">
    <property type="entry name" value="HisK_dim/P_sf"/>
</dbReference>
<keyword evidence="5" id="KW-0238">DNA-binding</keyword>
<dbReference type="RefSeq" id="WP_186959051.1">
    <property type="nucleotide sequence ID" value="NZ_JACOOI010000007.1"/>
</dbReference>
<dbReference type="PRINTS" id="PR00344">
    <property type="entry name" value="BCTRLSENSOR"/>
</dbReference>
<dbReference type="InterPro" id="IPR018060">
    <property type="entry name" value="HTH_AraC"/>
</dbReference>
<evidence type="ECO:0000259" key="9">
    <source>
        <dbReference type="PROSITE" id="PS50109"/>
    </source>
</evidence>
<dbReference type="PROSITE" id="PS01124">
    <property type="entry name" value="HTH_ARAC_FAMILY_2"/>
    <property type="match status" value="1"/>
</dbReference>
<reference evidence="11 12" key="1">
    <citation type="submission" date="2020-08" db="EMBL/GenBank/DDBJ databases">
        <title>Genome public.</title>
        <authorList>
            <person name="Liu C."/>
            <person name="Sun Q."/>
        </authorList>
    </citation>
    <scope>NUCLEOTIDE SEQUENCE [LARGE SCALE GENOMIC DNA]</scope>
    <source>
        <strain evidence="11 12">BX2</strain>
    </source>
</reference>
<dbReference type="Gene3D" id="3.40.50.2300">
    <property type="match status" value="1"/>
</dbReference>
<evidence type="ECO:0000256" key="4">
    <source>
        <dbReference type="ARBA" id="ARBA00023015"/>
    </source>
</evidence>
<keyword evidence="12" id="KW-1185">Reference proteome</keyword>
<dbReference type="InterPro" id="IPR003661">
    <property type="entry name" value="HisK_dim/P_dom"/>
</dbReference>
<dbReference type="Pfam" id="PF07495">
    <property type="entry name" value="Y_Y_Y"/>
    <property type="match status" value="1"/>
</dbReference>
<evidence type="ECO:0000256" key="3">
    <source>
        <dbReference type="ARBA" id="ARBA00022553"/>
    </source>
</evidence>
<evidence type="ECO:0000259" key="10">
    <source>
        <dbReference type="PROSITE" id="PS50110"/>
    </source>
</evidence>
<dbReference type="InterPro" id="IPR013783">
    <property type="entry name" value="Ig-like_fold"/>
</dbReference>
<dbReference type="SMART" id="SM00448">
    <property type="entry name" value="REC"/>
    <property type="match status" value="1"/>
</dbReference>
<evidence type="ECO:0000256" key="7">
    <source>
        <dbReference type="PROSITE-ProRule" id="PRU00169"/>
    </source>
</evidence>
<dbReference type="Pfam" id="PF00512">
    <property type="entry name" value="HisKA"/>
    <property type="match status" value="1"/>
</dbReference>
<dbReference type="EMBL" id="JACOOI010000007">
    <property type="protein sequence ID" value="MBC5642922.1"/>
    <property type="molecule type" value="Genomic_DNA"/>
</dbReference>
<dbReference type="SMART" id="SM00387">
    <property type="entry name" value="HATPase_c"/>
    <property type="match status" value="1"/>
</dbReference>
<dbReference type="InterPro" id="IPR005467">
    <property type="entry name" value="His_kinase_dom"/>
</dbReference>
<protein>
    <recommendedName>
        <fullName evidence="2">histidine kinase</fullName>
        <ecNumber evidence="2">2.7.13.3</ecNumber>
    </recommendedName>
</protein>
<accession>A0ABR7DZM2</accession>
<evidence type="ECO:0000313" key="12">
    <source>
        <dbReference type="Proteomes" id="UP000644010"/>
    </source>
</evidence>
<feature type="modified residue" description="4-aspartylphosphate" evidence="7">
    <location>
        <position position="1161"/>
    </location>
</feature>
<evidence type="ECO:0000256" key="6">
    <source>
        <dbReference type="ARBA" id="ARBA00023163"/>
    </source>
</evidence>
<feature type="domain" description="Histidine kinase" evidence="9">
    <location>
        <begin position="855"/>
        <end position="1070"/>
    </location>
</feature>
<dbReference type="InterPro" id="IPR036890">
    <property type="entry name" value="HATPase_C_sf"/>
</dbReference>
<dbReference type="InterPro" id="IPR011110">
    <property type="entry name" value="Reg_prop"/>
</dbReference>
<dbReference type="PROSITE" id="PS00041">
    <property type="entry name" value="HTH_ARAC_FAMILY_1"/>
    <property type="match status" value="1"/>
</dbReference>
<dbReference type="InterPro" id="IPR011006">
    <property type="entry name" value="CheY-like_superfamily"/>
</dbReference>
<dbReference type="SMART" id="SM00342">
    <property type="entry name" value="HTH_ARAC"/>
    <property type="match status" value="1"/>
</dbReference>
<proteinExistence type="predicted"/>
<feature type="domain" description="Response regulatory" evidence="10">
    <location>
        <begin position="1113"/>
        <end position="1228"/>
    </location>
</feature>
<dbReference type="Gene3D" id="3.30.565.10">
    <property type="entry name" value="Histidine kinase-like ATPase, C-terminal domain"/>
    <property type="match status" value="1"/>
</dbReference>
<dbReference type="PANTHER" id="PTHR43547">
    <property type="entry name" value="TWO-COMPONENT HISTIDINE KINASE"/>
    <property type="match status" value="1"/>
</dbReference>
<dbReference type="Gene3D" id="1.10.10.60">
    <property type="entry name" value="Homeodomain-like"/>
    <property type="match status" value="1"/>
</dbReference>
<name>A0ABR7DZM2_9BACT</name>
<evidence type="ECO:0000259" key="8">
    <source>
        <dbReference type="PROSITE" id="PS01124"/>
    </source>
</evidence>
<dbReference type="SUPFAM" id="SSF52172">
    <property type="entry name" value="CheY-like"/>
    <property type="match status" value="1"/>
</dbReference>
<dbReference type="SUPFAM" id="SSF63829">
    <property type="entry name" value="Calcium-dependent phosphotriesterase"/>
    <property type="match status" value="3"/>
</dbReference>
<dbReference type="InterPro" id="IPR011123">
    <property type="entry name" value="Y_Y_Y"/>
</dbReference>
<dbReference type="InterPro" id="IPR009057">
    <property type="entry name" value="Homeodomain-like_sf"/>
</dbReference>
<dbReference type="InterPro" id="IPR003594">
    <property type="entry name" value="HATPase_dom"/>
</dbReference>
<dbReference type="Gene3D" id="2.130.10.10">
    <property type="entry name" value="YVTN repeat-like/Quinoprotein amine dehydrogenase"/>
    <property type="match status" value="2"/>
</dbReference>
<dbReference type="EC" id="2.7.13.3" evidence="2"/>
<sequence length="1369" mass="155641">MKSIRINSLFVLLLLCTTIFSVGAKNYSFQFEPVVSQKSFPTNEIRKLYQDRDGYIWIPTYKGLLRYDGYTVSTYNMEGSGHKSFINKYVNVVEEDYDHNLWIGTNNGLYVLNKINGEIQKIEKTLLETSAVEAIVTFSDGDIWVGGSKGLYRRKSKDSSFVEVNKSLDVKSMIKDDKGYIWVGGWERGLLRYDPKTDSSYVYPPVTKNNSPHVIFQDSRGTIWVGTWNCGLVKLLAPYDMERFSYVNYTYRVGNPHSLLDDIIYAIAEDRNSGKLWIGSRSGLSILESEEGEGVFTNILPGNSRYDLPFNEVNSIICTKEGLMWLGMLGGGVYVANTDRFRFNYDPLEKVREKFLTSSVRSIYQDEKGLLWMGIMGFGLIIYDREEGTFVSGSNHPVLKQMAYNSVVNGIIKRCATNEICMATCDAGVWFYNPEKETVYALNVKNCPALKDDNVNAVLEDSKGNLWIGSRGGICFMDDRGNVRPLGECLRPGQPDLSRSSVISMVEDKDGNIWMATNYDGILCIGNDAEQKTIKSYSSENGLLSTNDIACLCFDSNNRLWVGTDGDGLNMYDRSKDRFFPLAHESLYSGENVSNILEDHNGTIWFTTNSEMVHLTTTPDGKVQDILTFTASDGLQDCFFNRNACFRSSDNELFFGGYRGLNSFYPDKIKKQTVFSPVVITDIKVFNTSVRDMKPDKRNRILQKTIDFTDKIVLSYTENNFSIDFSVLNYMKPALNKYAYKLDGYDSDWVYTDAGYHFAYYNNLKSGTYTFHLKGANENGIWMPDERMLLVTILPPPWKTGWAYCGYLLLLSLLSWYIYRIVKNRIRMKQAIEMGQIERQKMEEVNHAKLQFFTNITHELFTPLTIICASVDELKQLHPGDAKMYAVLNNNAVRLMRLIQQILEFRKVENGKLQLKVSKGNYTQFLKNSIEAFQPLVRKKGLSIDFREEEEEISGYFDSDKLDKILYNLLSNAAKYTEKGGTVVVSQCYEKETGHYSFSITNPGEPMSKDKMEHLFERFYEGDYRKFHTTGTGIGLALTKDLVNIHHGEIRINSDAVTGNTFVVWLPVDRSAYAEDEIDDSLQVTNSPLQPENEECADSQMVGELAVEQDVPALLLVEDNEDLLSIMTRLLSAHYRILTATQGQEAIGILEKEEVDLVVSDVMMPVMDGIELCNYIKNKFELCHIPVILLTAKRTEEDQMAGYQSGADSYVTKPLHLALLHSRIENLLKKKKRTGVDFRKQLVFEAKELDYTSMDETFIRNAIDCVNNHLDDCSYEPSLFVAEMGMSRTTVADKLKSLTGLTPSGFISNVRLNAACRLIDENKKIRIADLAYAVGFNDAKYFSTCFRKKFGVSPSDYMLRNKEDNEVSS</sequence>
<dbReference type="Gene3D" id="1.10.287.130">
    <property type="match status" value="1"/>
</dbReference>
<evidence type="ECO:0000256" key="2">
    <source>
        <dbReference type="ARBA" id="ARBA00012438"/>
    </source>
</evidence>